<reference evidence="1" key="1">
    <citation type="journal article" date="2011" name="PLoS Biol.">
        <title>Gene gain and loss during evolution of obligate parasitism in the white rust pathogen of Arabidopsis thaliana.</title>
        <authorList>
            <person name="Kemen E."/>
            <person name="Gardiner A."/>
            <person name="Schultz-Larsen T."/>
            <person name="Kemen A.C."/>
            <person name="Balmuth A.L."/>
            <person name="Robert-Seilaniantz A."/>
            <person name="Bailey K."/>
            <person name="Holub E."/>
            <person name="Studholme D.J."/>
            <person name="Maclean D."/>
            <person name="Jones J.D."/>
        </authorList>
    </citation>
    <scope>NUCLEOTIDE SEQUENCE</scope>
</reference>
<dbReference type="HOGENOM" id="CLU_2337888_0_0_1"/>
<reference evidence="1" key="2">
    <citation type="submission" date="2011-02" db="EMBL/GenBank/DDBJ databases">
        <authorList>
            <person name="MacLean D."/>
        </authorList>
    </citation>
    <scope>NUCLEOTIDE SEQUENCE</scope>
</reference>
<sequence length="98" mass="10881">MCNGMKMCTTMIKKASQEWFRFRSLFRYEVCDTLSAWSWQAGDVGANTACDQGNPQGDKARAVQTCCTDSSMIASIGLQNGSHISSTWLQGLKRSFIE</sequence>
<evidence type="ECO:0000313" key="1">
    <source>
        <dbReference type="EMBL" id="CCA16053.1"/>
    </source>
</evidence>
<dbReference type="AlphaFoldDB" id="F0W4L9"/>
<proteinExistence type="predicted"/>
<gene>
    <name evidence="1" type="primary">AlNc14C18G1840</name>
    <name evidence="1" type="ORF">ALNC14_021960</name>
</gene>
<accession>F0W4L9</accession>
<name>F0W4L9_9STRA</name>
<dbReference type="EMBL" id="FR824063">
    <property type="protein sequence ID" value="CCA16053.1"/>
    <property type="molecule type" value="Genomic_DNA"/>
</dbReference>
<organism evidence="1">
    <name type="scientific">Albugo laibachii Nc14</name>
    <dbReference type="NCBI Taxonomy" id="890382"/>
    <lineage>
        <taxon>Eukaryota</taxon>
        <taxon>Sar</taxon>
        <taxon>Stramenopiles</taxon>
        <taxon>Oomycota</taxon>
        <taxon>Peronosporomycetes</taxon>
        <taxon>Albuginales</taxon>
        <taxon>Albuginaceae</taxon>
        <taxon>Albugo</taxon>
    </lineage>
</organism>
<protein>
    <submittedName>
        <fullName evidence="1">AlNc14C18G1840 protein</fullName>
    </submittedName>
</protein>